<sequence>MKFGIFLGLAIAATLPVVAMPSLAQRQTSINELRQSSPGITLSGRVVSVVGNDFILDDGTGQIIVDAGPRWWQEIEISEGEELTVTGEVGRSGELDAFSIVRSDGSVMNIRPSQGPPPWAGGPNRRN</sequence>
<feature type="chain" id="PRO_5038892885" evidence="3">
    <location>
        <begin position="20"/>
        <end position="127"/>
    </location>
</feature>
<dbReference type="NCBIfam" id="NF033674">
    <property type="entry name" value="stress_OB_fold"/>
    <property type="match status" value="1"/>
</dbReference>
<protein>
    <submittedName>
        <fullName evidence="4">NirD/YgiW/YdeI family stress tolerance protein</fullName>
    </submittedName>
</protein>
<evidence type="ECO:0000256" key="1">
    <source>
        <dbReference type="ARBA" id="ARBA00022729"/>
    </source>
</evidence>
<dbReference type="Proteomes" id="UP001163152">
    <property type="component" value="Chromosome"/>
</dbReference>
<keyword evidence="1 3" id="KW-0732">Signal</keyword>
<reference evidence="4" key="1">
    <citation type="submission" date="2022-12" db="EMBL/GenBank/DDBJ databases">
        <title>Polyphasic identification of a Novel Hot-Spring Cyanobacterium Ocullathermofonsia sinensis gen nov. sp. nov. and Genomic Insights on its Adaptations to the Thermal Habitat.</title>
        <authorList>
            <person name="Daroch M."/>
            <person name="Tang J."/>
            <person name="Jiang Y."/>
        </authorList>
    </citation>
    <scope>NUCLEOTIDE SEQUENCE</scope>
    <source>
        <strain evidence="4">PKUAC-SCTA174</strain>
    </source>
</reference>
<feature type="region of interest" description="Disordered" evidence="2">
    <location>
        <begin position="106"/>
        <end position="127"/>
    </location>
</feature>
<name>A0A9E8ZFS0_9CYAN</name>
<gene>
    <name evidence="4" type="ORF">OXH18_10130</name>
</gene>
<dbReference type="Gene3D" id="2.40.50.200">
    <property type="entry name" value="Bacterial OB-fold"/>
    <property type="match status" value="1"/>
</dbReference>
<feature type="signal peptide" evidence="3">
    <location>
        <begin position="1"/>
        <end position="19"/>
    </location>
</feature>
<evidence type="ECO:0000313" key="5">
    <source>
        <dbReference type="Proteomes" id="UP001163152"/>
    </source>
</evidence>
<evidence type="ECO:0000256" key="2">
    <source>
        <dbReference type="SAM" id="MobiDB-lite"/>
    </source>
</evidence>
<organism evidence="4 5">
    <name type="scientific">Thermocoleostomius sinensis A174</name>
    <dbReference type="NCBI Taxonomy" id="2016057"/>
    <lineage>
        <taxon>Bacteria</taxon>
        <taxon>Bacillati</taxon>
        <taxon>Cyanobacteriota</taxon>
        <taxon>Cyanophyceae</taxon>
        <taxon>Oculatellales</taxon>
        <taxon>Oculatellaceae</taxon>
        <taxon>Thermocoleostomius</taxon>
    </lineage>
</organism>
<dbReference type="AlphaFoldDB" id="A0A9E8ZFS0"/>
<evidence type="ECO:0000313" key="4">
    <source>
        <dbReference type="EMBL" id="WAL62323.1"/>
    </source>
</evidence>
<dbReference type="InterPro" id="IPR036700">
    <property type="entry name" value="BOBF_sf"/>
</dbReference>
<keyword evidence="5" id="KW-1185">Reference proteome</keyword>
<dbReference type="EMBL" id="CP113797">
    <property type="protein sequence ID" value="WAL62323.1"/>
    <property type="molecule type" value="Genomic_DNA"/>
</dbReference>
<accession>A0A9E8ZFS0</accession>
<proteinExistence type="predicted"/>
<dbReference type="SUPFAM" id="SSF101756">
    <property type="entry name" value="Hypothetical protein YgiW"/>
    <property type="match status" value="1"/>
</dbReference>
<dbReference type="RefSeq" id="WP_268612602.1">
    <property type="nucleotide sequence ID" value="NZ_CP113797.1"/>
</dbReference>
<dbReference type="KEGG" id="tsin:OXH18_10130"/>
<evidence type="ECO:0000256" key="3">
    <source>
        <dbReference type="SAM" id="SignalP"/>
    </source>
</evidence>
<dbReference type="InterPro" id="IPR005220">
    <property type="entry name" value="CarO-like"/>
</dbReference>